<dbReference type="NCBIfam" id="TIGR00595">
    <property type="entry name" value="priA"/>
    <property type="match status" value="1"/>
</dbReference>
<dbReference type="InterPro" id="IPR001650">
    <property type="entry name" value="Helicase_C-like"/>
</dbReference>
<keyword evidence="10 12" id="KW-0413">Isomerase</keyword>
<keyword evidence="18" id="KW-1185">Reference proteome</keyword>
<feature type="binding site" evidence="12">
    <location>
        <position position="521"/>
    </location>
    <ligand>
        <name>Zn(2+)</name>
        <dbReference type="ChEBI" id="CHEBI:29105"/>
        <label>1</label>
    </ligand>
</feature>
<dbReference type="Gene3D" id="3.40.50.300">
    <property type="entry name" value="P-loop containing nucleotide triphosphate hydrolases"/>
    <property type="match status" value="2"/>
</dbReference>
<dbReference type="Pfam" id="PF18319">
    <property type="entry name" value="Zn_ribbon_PriA"/>
    <property type="match status" value="1"/>
</dbReference>
<dbReference type="SMART" id="SM00490">
    <property type="entry name" value="HELICc"/>
    <property type="match status" value="1"/>
</dbReference>
<dbReference type="InterPro" id="IPR014001">
    <property type="entry name" value="Helicase_ATP-bd"/>
</dbReference>
<dbReference type="InterPro" id="IPR040498">
    <property type="entry name" value="PriA_CRR"/>
</dbReference>
<dbReference type="Proteomes" id="UP000031980">
    <property type="component" value="Unassembled WGS sequence"/>
</dbReference>
<reference evidence="16 18" key="1">
    <citation type="submission" date="2014-07" db="EMBL/GenBank/DDBJ databases">
        <title>Porphyromonadaceae bacterium OUH 308042 = ATCC BAA-2681 = DSM 28342 draft genome.</title>
        <authorList>
            <person name="Sydenham T.V."/>
            <person name="Hasman H."/>
            <person name="Justensen U.S."/>
        </authorList>
    </citation>
    <scope>NUCLEOTIDE SEQUENCE [LARGE SCALE GENOMIC DNA]</scope>
    <source>
        <strain evidence="16 18">OUH 308042</strain>
    </source>
</reference>
<feature type="binding site" evidence="12">
    <location>
        <position position="551"/>
    </location>
    <ligand>
        <name>Zn(2+)</name>
        <dbReference type="ChEBI" id="CHEBI:29105"/>
        <label>2</label>
    </ligand>
</feature>
<dbReference type="GO" id="GO:0006269">
    <property type="term" value="P:DNA replication, synthesis of primer"/>
    <property type="evidence" value="ECO:0007669"/>
    <property type="project" value="UniProtKB-KW"/>
</dbReference>
<dbReference type="GO" id="GO:0016787">
    <property type="term" value="F:hydrolase activity"/>
    <property type="evidence" value="ECO:0007669"/>
    <property type="project" value="UniProtKB-KW"/>
</dbReference>
<comment type="similarity">
    <text evidence="12">Belongs to the helicase family. PriA subfamily.</text>
</comment>
<keyword evidence="9 12" id="KW-0238">DNA-binding</keyword>
<dbReference type="GO" id="GO:0006310">
    <property type="term" value="P:DNA recombination"/>
    <property type="evidence" value="ECO:0007669"/>
    <property type="project" value="InterPro"/>
</dbReference>
<evidence type="ECO:0000259" key="14">
    <source>
        <dbReference type="PROSITE" id="PS51194"/>
    </source>
</evidence>
<feature type="binding site" evidence="12">
    <location>
        <position position="561"/>
    </location>
    <ligand>
        <name>Zn(2+)</name>
        <dbReference type="ChEBI" id="CHEBI:29105"/>
        <label>1</label>
    </ligand>
</feature>
<dbReference type="GO" id="GO:0005524">
    <property type="term" value="F:ATP binding"/>
    <property type="evidence" value="ECO:0007669"/>
    <property type="project" value="UniProtKB-UniRule"/>
</dbReference>
<dbReference type="EC" id="5.6.2.4" evidence="12"/>
<dbReference type="OrthoDB" id="9759544at2"/>
<evidence type="ECO:0000256" key="2">
    <source>
        <dbReference type="ARBA" id="ARBA00022705"/>
    </source>
</evidence>
<evidence type="ECO:0000256" key="7">
    <source>
        <dbReference type="ARBA" id="ARBA00022833"/>
    </source>
</evidence>
<dbReference type="Pfam" id="PF00271">
    <property type="entry name" value="Helicase_C"/>
    <property type="match status" value="1"/>
</dbReference>
<dbReference type="RefSeq" id="WP_041504516.1">
    <property type="nucleotide sequence ID" value="NZ_JPIT01000038.1"/>
</dbReference>
<dbReference type="GO" id="GO:0043138">
    <property type="term" value="F:3'-5' DNA helicase activity"/>
    <property type="evidence" value="ECO:0007669"/>
    <property type="project" value="UniProtKB-EC"/>
</dbReference>
<dbReference type="FunFam" id="3.40.50.300:FF:000489">
    <property type="entry name" value="Primosome assembly protein PriA"/>
    <property type="match status" value="1"/>
</dbReference>
<dbReference type="InterPro" id="IPR027417">
    <property type="entry name" value="P-loop_NTPase"/>
</dbReference>
<keyword evidence="3 12" id="KW-0479">Metal-binding</keyword>
<dbReference type="EMBL" id="JPIT01000038">
    <property type="protein sequence ID" value="KIO42670.1"/>
    <property type="molecule type" value="Genomic_DNA"/>
</dbReference>
<feature type="binding site" evidence="12">
    <location>
        <position position="524"/>
    </location>
    <ligand>
        <name>Zn(2+)</name>
        <dbReference type="ChEBI" id="CHEBI:29105"/>
        <label>1</label>
    </ligand>
</feature>
<dbReference type="SUPFAM" id="SSF52540">
    <property type="entry name" value="P-loop containing nucleoside triphosphate hydrolases"/>
    <property type="match status" value="1"/>
</dbReference>
<dbReference type="HAMAP" id="MF_00983">
    <property type="entry name" value="PriA"/>
    <property type="match status" value="1"/>
</dbReference>
<feature type="binding site" evidence="12">
    <location>
        <position position="548"/>
    </location>
    <ligand>
        <name>Zn(2+)</name>
        <dbReference type="ChEBI" id="CHEBI:29105"/>
        <label>2</label>
    </ligand>
</feature>
<dbReference type="Pfam" id="PF18074">
    <property type="entry name" value="PriA_C"/>
    <property type="match status" value="1"/>
</dbReference>
<dbReference type="PANTHER" id="PTHR30580">
    <property type="entry name" value="PRIMOSOMAL PROTEIN N"/>
    <property type="match status" value="1"/>
</dbReference>
<keyword evidence="5 12" id="KW-0378">Hydrolase</keyword>
<dbReference type="GO" id="GO:0008270">
    <property type="term" value="F:zinc ion binding"/>
    <property type="evidence" value="ECO:0007669"/>
    <property type="project" value="UniProtKB-UniRule"/>
</dbReference>
<evidence type="ECO:0000313" key="16">
    <source>
        <dbReference type="EMBL" id="KIO47386.1"/>
    </source>
</evidence>
<gene>
    <name evidence="12" type="primary">priA</name>
    <name evidence="16" type="ORF">BA92_01025</name>
    <name evidence="15" type="ORF">IE90_14340</name>
</gene>
<dbReference type="InterPro" id="IPR041222">
    <property type="entry name" value="PriA_3primeBD"/>
</dbReference>
<evidence type="ECO:0000256" key="4">
    <source>
        <dbReference type="ARBA" id="ARBA00022741"/>
    </source>
</evidence>
<comment type="caution">
    <text evidence="16">The sequence shown here is derived from an EMBL/GenBank/DDBJ whole genome shotgun (WGS) entry which is preliminary data.</text>
</comment>
<dbReference type="AlphaFoldDB" id="A0A0C3RIQ6"/>
<evidence type="ECO:0000256" key="12">
    <source>
        <dbReference type="HAMAP-Rule" id="MF_00983"/>
    </source>
</evidence>
<dbReference type="Proteomes" id="UP000031937">
    <property type="component" value="Unassembled WGS sequence"/>
</dbReference>
<keyword evidence="2 12" id="KW-0235">DNA replication</keyword>
<evidence type="ECO:0000256" key="10">
    <source>
        <dbReference type="ARBA" id="ARBA00023235"/>
    </source>
</evidence>
<dbReference type="Pfam" id="PF17764">
    <property type="entry name" value="PriA_3primeBD"/>
    <property type="match status" value="1"/>
</dbReference>
<dbReference type="GO" id="GO:0006302">
    <property type="term" value="P:double-strand break repair"/>
    <property type="evidence" value="ECO:0007669"/>
    <property type="project" value="InterPro"/>
</dbReference>
<evidence type="ECO:0000256" key="11">
    <source>
        <dbReference type="ARBA" id="ARBA00048988"/>
    </source>
</evidence>
<evidence type="ECO:0000256" key="3">
    <source>
        <dbReference type="ARBA" id="ARBA00022723"/>
    </source>
</evidence>
<dbReference type="PANTHER" id="PTHR30580:SF0">
    <property type="entry name" value="PRIMOSOMAL PROTEIN N"/>
    <property type="match status" value="1"/>
</dbReference>
<sequence length="814" mass="93187">MVYADVIVPLGVEGFFTYSVPEEWEHAVTKGGLVAISFAGKKRYTGVVYALHTQKPEGITVKPIDRVMEAGFILSEKHLKFLLWMSEYYMAPAGDVIRAAFPVAMRLESHTCVRLTETDIEDKIFSDAEKKVLNLLRPGEFLSVTEIEKCLKSSQAVNIVKSLLDQGVVTIKEKVDDLFKPKREKRVCWAHRFEEEELSRLLDTLKRAPVQYRMLCKWIDYCEVQGVDFIIKEDFSRLIGNSAVALKSLCDREILKINSVEVPWHDEDERGEREVNRLSDTQELALMQIRDSFKKKDCVLLQGVTSSGKTEVYIHLIREVLAQGKQVLYLLPEIALTVQIVRRLQKAFGNQVGIYHSGMSDRARVEMWKKQNGDAPYRLVLGVRSSVFLPFQKLGLVIVDEEHESSYKQKEPSPRYNGRDAAIMLGKMFGAKIVLGSATPSFESYGNAMSGKYDLIQMNIRYGDVKMPELVFADMKEFRRKKLMKGAFTPVLYEEVKRVLEKGMQVILLQNRRGYSTYLQCDRCGAIPRCKRCDVSMTYYKYRSTLSCHYCGSLRPVPSLCEECGQGRYIQRTPGTERIEEEVSELFPGARVARMDLEAMNSKTKYKMLIDRFEAGDFDILIGTQMVSKGLDFERVKLVGVMDADSLIGYPDFRAEERTYAMLTQVSGRSGRKGERGKVVIQLSDPDNRVYQWVARGSFSLFYEALAREREFFGYPPFGRLIQLELRHKDELLLRRAANELAERLRSRLAGRVYGPAVPEVSRIREMQRIQLLIKAEPALSLSKLKSFLKGAIVELLTLNNYRTLKVYFDVDPM</sequence>
<keyword evidence="1 12" id="KW-0639">Primosome</keyword>
<dbReference type="GO" id="GO:0006270">
    <property type="term" value="P:DNA replication initiation"/>
    <property type="evidence" value="ECO:0007669"/>
    <property type="project" value="TreeGrafter"/>
</dbReference>
<evidence type="ECO:0000256" key="1">
    <source>
        <dbReference type="ARBA" id="ARBA00022515"/>
    </source>
</evidence>
<comment type="subunit">
    <text evidence="12">Component of the replication restart primosome.</text>
</comment>
<dbReference type="InterPro" id="IPR011545">
    <property type="entry name" value="DEAD/DEAH_box_helicase_dom"/>
</dbReference>
<keyword evidence="4 12" id="KW-0547">Nucleotide-binding</keyword>
<evidence type="ECO:0000313" key="17">
    <source>
        <dbReference type="Proteomes" id="UP000031937"/>
    </source>
</evidence>
<evidence type="ECO:0000313" key="15">
    <source>
        <dbReference type="EMBL" id="KIO42670.1"/>
    </source>
</evidence>
<comment type="catalytic activity">
    <reaction evidence="12">
        <text>Couples ATP hydrolysis with the unwinding of duplex DNA by translocating in the 3'-5' direction.</text>
        <dbReference type="EC" id="5.6.2.4"/>
    </reaction>
</comment>
<dbReference type="InterPro" id="IPR042115">
    <property type="entry name" value="PriA_3primeBD_sf"/>
</dbReference>
<comment type="catalytic activity">
    <reaction evidence="11 12">
        <text>ATP + H2O = ADP + phosphate + H(+)</text>
        <dbReference type="Rhea" id="RHEA:13065"/>
        <dbReference type="ChEBI" id="CHEBI:15377"/>
        <dbReference type="ChEBI" id="CHEBI:15378"/>
        <dbReference type="ChEBI" id="CHEBI:30616"/>
        <dbReference type="ChEBI" id="CHEBI:43474"/>
        <dbReference type="ChEBI" id="CHEBI:456216"/>
        <dbReference type="EC" id="5.6.2.4"/>
    </reaction>
</comment>
<reference evidence="15 17" key="2">
    <citation type="submission" date="2014-07" db="EMBL/GenBank/DDBJ databases">
        <title>Porphyromonadaceae bacterium OUH 334697 = ATCC BAA-2682 = DSM 28341 draft genome.</title>
        <authorList>
            <person name="Sydenham T.V."/>
            <person name="Hasman H."/>
            <person name="Justesen U.S."/>
        </authorList>
    </citation>
    <scope>NUCLEOTIDE SEQUENCE [LARGE SCALE GENOMIC DNA]</scope>
    <source>
        <strain evidence="15 17">OUH 334697</strain>
    </source>
</reference>
<proteinExistence type="inferred from homology"/>
<evidence type="ECO:0000256" key="5">
    <source>
        <dbReference type="ARBA" id="ARBA00022801"/>
    </source>
</evidence>
<accession>A0A0C3RIQ6</accession>
<evidence type="ECO:0000256" key="9">
    <source>
        <dbReference type="ARBA" id="ARBA00023125"/>
    </source>
</evidence>
<dbReference type="Gene3D" id="3.40.1440.60">
    <property type="entry name" value="PriA, 3(prime) DNA-binding domain"/>
    <property type="match status" value="1"/>
</dbReference>
<dbReference type="PROSITE" id="PS51194">
    <property type="entry name" value="HELICASE_CTER"/>
    <property type="match status" value="1"/>
</dbReference>
<feature type="binding site" evidence="12">
    <location>
        <position position="533"/>
    </location>
    <ligand>
        <name>Zn(2+)</name>
        <dbReference type="ChEBI" id="CHEBI:29105"/>
        <label>2</label>
    </ligand>
</feature>
<evidence type="ECO:0000259" key="13">
    <source>
        <dbReference type="PROSITE" id="PS51192"/>
    </source>
</evidence>
<dbReference type="InterPro" id="IPR041236">
    <property type="entry name" value="PriA_C"/>
</dbReference>
<organism evidence="16 18">
    <name type="scientific">Sanguibacteroides justesenii</name>
    <dbReference type="NCBI Taxonomy" id="1547597"/>
    <lineage>
        <taxon>Bacteria</taxon>
        <taxon>Pseudomonadati</taxon>
        <taxon>Bacteroidota</taxon>
        <taxon>Bacteroidia</taxon>
        <taxon>Bacteroidales</taxon>
        <taxon>Porphyromonadaceae</taxon>
        <taxon>Sanguibacteroides</taxon>
    </lineage>
</organism>
<dbReference type="EMBL" id="JPIU01000023">
    <property type="protein sequence ID" value="KIO47386.1"/>
    <property type="molecule type" value="Genomic_DNA"/>
</dbReference>
<feature type="binding site" evidence="12">
    <location>
        <position position="530"/>
    </location>
    <ligand>
        <name>Zn(2+)</name>
        <dbReference type="ChEBI" id="CHEBI:29105"/>
        <label>2</label>
    </ligand>
</feature>
<evidence type="ECO:0000313" key="18">
    <source>
        <dbReference type="Proteomes" id="UP000031980"/>
    </source>
</evidence>
<keyword evidence="6 12" id="KW-0347">Helicase</keyword>
<keyword evidence="7 12" id="KW-0862">Zinc</keyword>
<dbReference type="PROSITE" id="PS51192">
    <property type="entry name" value="HELICASE_ATP_BIND_1"/>
    <property type="match status" value="1"/>
</dbReference>
<feature type="domain" description="Helicase C-terminal" evidence="14">
    <location>
        <begin position="556"/>
        <end position="710"/>
    </location>
</feature>
<dbReference type="GO" id="GO:0003677">
    <property type="term" value="F:DNA binding"/>
    <property type="evidence" value="ECO:0007669"/>
    <property type="project" value="UniProtKB-UniRule"/>
</dbReference>
<dbReference type="GO" id="GO:1990077">
    <property type="term" value="C:primosome complex"/>
    <property type="evidence" value="ECO:0007669"/>
    <property type="project" value="UniProtKB-UniRule"/>
</dbReference>
<comment type="function">
    <text evidence="12">Initiates the restart of stalled replication forks, which reloads the replicative helicase on sites other than the origin of replication. Recognizes and binds to abandoned replication forks and remodels them to uncover a helicase loading site. Promotes assembly of the primosome at these replication forks.</text>
</comment>
<dbReference type="Pfam" id="PF00270">
    <property type="entry name" value="DEAD"/>
    <property type="match status" value="1"/>
</dbReference>
<dbReference type="InterPro" id="IPR005259">
    <property type="entry name" value="PriA"/>
</dbReference>
<feature type="domain" description="Helicase ATP-binding" evidence="13">
    <location>
        <begin position="290"/>
        <end position="458"/>
    </location>
</feature>
<evidence type="ECO:0000256" key="8">
    <source>
        <dbReference type="ARBA" id="ARBA00022840"/>
    </source>
</evidence>
<keyword evidence="8 12" id="KW-0067">ATP-binding</keyword>
<evidence type="ECO:0000256" key="6">
    <source>
        <dbReference type="ARBA" id="ARBA00022806"/>
    </source>
</evidence>
<feature type="binding site" evidence="12">
    <location>
        <position position="564"/>
    </location>
    <ligand>
        <name>Zn(2+)</name>
        <dbReference type="ChEBI" id="CHEBI:29105"/>
        <label>1</label>
    </ligand>
</feature>
<dbReference type="SMART" id="SM00487">
    <property type="entry name" value="DEXDc"/>
    <property type="match status" value="1"/>
</dbReference>
<name>A0A0C3RIQ6_9PORP</name>
<protein>
    <recommendedName>
        <fullName evidence="12">Replication restart protein PriA</fullName>
    </recommendedName>
    <alternativeName>
        <fullName evidence="12">ATP-dependent DNA helicase PriA</fullName>
        <ecNumber evidence="12">5.6.2.4</ecNumber>
    </alternativeName>
    <alternativeName>
        <fullName evidence="12">DNA 3'-5' helicase PriA</fullName>
    </alternativeName>
</protein>
<comment type="cofactor">
    <cofactor evidence="12">
        <name>Zn(2+)</name>
        <dbReference type="ChEBI" id="CHEBI:29105"/>
    </cofactor>
    <text evidence="12">Binds 2 zinc ions per subunit.</text>
</comment>
<dbReference type="CDD" id="cd17929">
    <property type="entry name" value="DEXHc_priA"/>
    <property type="match status" value="1"/>
</dbReference>